<gene>
    <name evidence="1" type="primary">106053200</name>
</gene>
<reference evidence="1" key="1">
    <citation type="submission" date="2020-05" db="UniProtKB">
        <authorList>
            <consortium name="EnsemblMetazoa"/>
        </authorList>
    </citation>
    <scope>IDENTIFICATION</scope>
    <source>
        <strain evidence="1">BB02</strain>
    </source>
</reference>
<proteinExistence type="predicted"/>
<dbReference type="KEGG" id="bgt:106053200"/>
<name>A0A2C9L2V6_BIOGL</name>
<dbReference type="VEuPathDB" id="VectorBase:BGLAX_048158"/>
<sequence>MQEALLQEMSNYSLVLLVVGENDSRVYNSMLQAVHKVQGPEILLVSLSRAQPHIPLILQSKEVIHVASVLWNHIRFTETLPQSCQEPSSNDIINTLFQGDKGAIVRLFCCLVGKEFHKIHQIFKSKDL</sequence>
<dbReference type="EnsemblMetazoa" id="BGLB026468-RA">
    <property type="protein sequence ID" value="BGLB026468-PA"/>
    <property type="gene ID" value="BGLB026468"/>
</dbReference>
<evidence type="ECO:0000313" key="2">
    <source>
        <dbReference type="Proteomes" id="UP000076420"/>
    </source>
</evidence>
<protein>
    <submittedName>
        <fullName evidence="1">Uncharacterized protein</fullName>
    </submittedName>
</protein>
<dbReference type="AlphaFoldDB" id="A0A2C9L2V6"/>
<dbReference type="OrthoDB" id="10009071at2759"/>
<evidence type="ECO:0000313" key="1">
    <source>
        <dbReference type="EnsemblMetazoa" id="BGLB026468-PA"/>
    </source>
</evidence>
<dbReference type="Proteomes" id="UP000076420">
    <property type="component" value="Unassembled WGS sequence"/>
</dbReference>
<dbReference type="VEuPathDB" id="VectorBase:BGLB026468"/>
<accession>A0A2C9L2V6</accession>
<organism evidence="1 2">
    <name type="scientific">Biomphalaria glabrata</name>
    <name type="common">Bloodfluke planorb</name>
    <name type="synonym">Freshwater snail</name>
    <dbReference type="NCBI Taxonomy" id="6526"/>
    <lineage>
        <taxon>Eukaryota</taxon>
        <taxon>Metazoa</taxon>
        <taxon>Spiralia</taxon>
        <taxon>Lophotrochozoa</taxon>
        <taxon>Mollusca</taxon>
        <taxon>Gastropoda</taxon>
        <taxon>Heterobranchia</taxon>
        <taxon>Euthyneura</taxon>
        <taxon>Panpulmonata</taxon>
        <taxon>Hygrophila</taxon>
        <taxon>Lymnaeoidea</taxon>
        <taxon>Planorbidae</taxon>
        <taxon>Biomphalaria</taxon>
    </lineage>
</organism>